<dbReference type="Proteomes" id="UP000546031">
    <property type="component" value="Unassembled WGS sequence"/>
</dbReference>
<dbReference type="AlphaFoldDB" id="A0A850H943"/>
<evidence type="ECO:0000256" key="3">
    <source>
        <dbReference type="ARBA" id="ARBA00018111"/>
    </source>
</evidence>
<proteinExistence type="inferred from homology"/>
<evidence type="ECO:0000313" key="8">
    <source>
        <dbReference type="Proteomes" id="UP000546031"/>
    </source>
</evidence>
<name>A0A850H943_9SPHN</name>
<dbReference type="Pfam" id="PF02631">
    <property type="entry name" value="RecX_HTH2"/>
    <property type="match status" value="1"/>
</dbReference>
<keyword evidence="4" id="KW-0963">Cytoplasm</keyword>
<gene>
    <name evidence="7" type="ORF">HUO12_12285</name>
</gene>
<comment type="caution">
    <text evidence="7">The sequence shown here is derived from an EMBL/GenBank/DDBJ whole genome shotgun (WGS) entry which is preliminary data.</text>
</comment>
<evidence type="ECO:0000313" key="7">
    <source>
        <dbReference type="EMBL" id="NVE95677.1"/>
    </source>
</evidence>
<feature type="region of interest" description="Disordered" evidence="5">
    <location>
        <begin position="1"/>
        <end position="20"/>
    </location>
</feature>
<dbReference type="Gene3D" id="1.10.10.10">
    <property type="entry name" value="Winged helix-like DNA-binding domain superfamily/Winged helix DNA-binding domain"/>
    <property type="match status" value="1"/>
</dbReference>
<evidence type="ECO:0000256" key="5">
    <source>
        <dbReference type="SAM" id="MobiDB-lite"/>
    </source>
</evidence>
<dbReference type="EMBL" id="JABWTA010000001">
    <property type="protein sequence ID" value="NVE95677.1"/>
    <property type="molecule type" value="Genomic_DNA"/>
</dbReference>
<reference evidence="7 8" key="1">
    <citation type="submission" date="2020-06" db="EMBL/GenBank/DDBJ databases">
        <title>Altererythrobacter lutimaris sp. nov., a marine bacterium isolated from a tidal flat.</title>
        <authorList>
            <person name="Kim D."/>
            <person name="Yoo Y."/>
            <person name="Kim J.-J."/>
        </authorList>
    </citation>
    <scope>NUCLEOTIDE SEQUENCE [LARGE SCALE GENOMIC DNA]</scope>
    <source>
        <strain evidence="7 8">JGD-16</strain>
    </source>
</reference>
<accession>A0A850H943</accession>
<evidence type="ECO:0000256" key="1">
    <source>
        <dbReference type="ARBA" id="ARBA00004496"/>
    </source>
</evidence>
<dbReference type="InterPro" id="IPR053924">
    <property type="entry name" value="RecX_HTH_2nd"/>
</dbReference>
<sequence>MVSDETNMRSTRKRQRRVAKPLDQTRLRDLALSYAARYATSAAKLESYLQRKIRERGVAEGEELNPRAIVERLVELNYVDDEAYARARSGSLMRRGYGARRVEETLRHSGISQELREEIAPGEYAKREAAIRLAQKRGFGPYAKLAVDPARREKQIAAMARAGHDFGSARFIVEAAREEELDQWLAEAADEEDNTSW</sequence>
<feature type="domain" description="RecX second three-helical" evidence="6">
    <location>
        <begin position="80"/>
        <end position="118"/>
    </location>
</feature>
<comment type="similarity">
    <text evidence="2">Belongs to the RecX family.</text>
</comment>
<protein>
    <recommendedName>
        <fullName evidence="3">Regulatory protein RecX</fullName>
    </recommendedName>
</protein>
<feature type="compositionally biased region" description="Basic residues" evidence="5">
    <location>
        <begin position="10"/>
        <end position="19"/>
    </location>
</feature>
<keyword evidence="8" id="KW-1185">Reference proteome</keyword>
<dbReference type="InterPro" id="IPR036388">
    <property type="entry name" value="WH-like_DNA-bd_sf"/>
</dbReference>
<dbReference type="GO" id="GO:0005737">
    <property type="term" value="C:cytoplasm"/>
    <property type="evidence" value="ECO:0007669"/>
    <property type="project" value="UniProtKB-SubCell"/>
</dbReference>
<comment type="subcellular location">
    <subcellularLocation>
        <location evidence="1">Cytoplasm</location>
    </subcellularLocation>
</comment>
<evidence type="ECO:0000256" key="4">
    <source>
        <dbReference type="ARBA" id="ARBA00022490"/>
    </source>
</evidence>
<evidence type="ECO:0000259" key="6">
    <source>
        <dbReference type="Pfam" id="PF02631"/>
    </source>
</evidence>
<evidence type="ECO:0000256" key="2">
    <source>
        <dbReference type="ARBA" id="ARBA00009695"/>
    </source>
</evidence>
<organism evidence="7 8">
    <name type="scientific">Altererythrobacter lutimaris</name>
    <dbReference type="NCBI Taxonomy" id="2743979"/>
    <lineage>
        <taxon>Bacteria</taxon>
        <taxon>Pseudomonadati</taxon>
        <taxon>Pseudomonadota</taxon>
        <taxon>Alphaproteobacteria</taxon>
        <taxon>Sphingomonadales</taxon>
        <taxon>Erythrobacteraceae</taxon>
        <taxon>Altererythrobacter</taxon>
    </lineage>
</organism>